<comment type="caution">
    <text evidence="1">The sequence shown here is derived from an EMBL/GenBank/DDBJ whole genome shotgun (WGS) entry which is preliminary data.</text>
</comment>
<evidence type="ECO:0000313" key="1">
    <source>
        <dbReference type="EMBL" id="KAI0059775.1"/>
    </source>
</evidence>
<evidence type="ECO:0000313" key="2">
    <source>
        <dbReference type="Proteomes" id="UP000814140"/>
    </source>
</evidence>
<dbReference type="EMBL" id="MU277223">
    <property type="protein sequence ID" value="KAI0059775.1"/>
    <property type="molecule type" value="Genomic_DNA"/>
</dbReference>
<proteinExistence type="predicted"/>
<dbReference type="Proteomes" id="UP000814140">
    <property type="component" value="Unassembled WGS sequence"/>
</dbReference>
<accession>A0ACB8SUZ2</accession>
<reference evidence="1" key="1">
    <citation type="submission" date="2021-03" db="EMBL/GenBank/DDBJ databases">
        <authorList>
            <consortium name="DOE Joint Genome Institute"/>
            <person name="Ahrendt S."/>
            <person name="Looney B.P."/>
            <person name="Miyauchi S."/>
            <person name="Morin E."/>
            <person name="Drula E."/>
            <person name="Courty P.E."/>
            <person name="Chicoki N."/>
            <person name="Fauchery L."/>
            <person name="Kohler A."/>
            <person name="Kuo A."/>
            <person name="Labutti K."/>
            <person name="Pangilinan J."/>
            <person name="Lipzen A."/>
            <person name="Riley R."/>
            <person name="Andreopoulos W."/>
            <person name="He G."/>
            <person name="Johnson J."/>
            <person name="Barry K.W."/>
            <person name="Grigoriev I.V."/>
            <person name="Nagy L."/>
            <person name="Hibbett D."/>
            <person name="Henrissat B."/>
            <person name="Matheny P.B."/>
            <person name="Labbe J."/>
            <person name="Martin F."/>
        </authorList>
    </citation>
    <scope>NUCLEOTIDE SEQUENCE</scope>
    <source>
        <strain evidence="1">HHB10654</strain>
    </source>
</reference>
<protein>
    <submittedName>
        <fullName evidence="1">Uncharacterized protein</fullName>
    </submittedName>
</protein>
<organism evidence="1 2">
    <name type="scientific">Artomyces pyxidatus</name>
    <dbReference type="NCBI Taxonomy" id="48021"/>
    <lineage>
        <taxon>Eukaryota</taxon>
        <taxon>Fungi</taxon>
        <taxon>Dikarya</taxon>
        <taxon>Basidiomycota</taxon>
        <taxon>Agaricomycotina</taxon>
        <taxon>Agaricomycetes</taxon>
        <taxon>Russulales</taxon>
        <taxon>Auriscalpiaceae</taxon>
        <taxon>Artomyces</taxon>
    </lineage>
</organism>
<gene>
    <name evidence="1" type="ORF">BV25DRAFT_1022569</name>
</gene>
<reference evidence="1" key="2">
    <citation type="journal article" date="2022" name="New Phytol.">
        <title>Evolutionary transition to the ectomycorrhizal habit in the genomes of a hyperdiverse lineage of mushroom-forming fungi.</title>
        <authorList>
            <person name="Looney B."/>
            <person name="Miyauchi S."/>
            <person name="Morin E."/>
            <person name="Drula E."/>
            <person name="Courty P.E."/>
            <person name="Kohler A."/>
            <person name="Kuo A."/>
            <person name="LaButti K."/>
            <person name="Pangilinan J."/>
            <person name="Lipzen A."/>
            <person name="Riley R."/>
            <person name="Andreopoulos W."/>
            <person name="He G."/>
            <person name="Johnson J."/>
            <person name="Nolan M."/>
            <person name="Tritt A."/>
            <person name="Barry K.W."/>
            <person name="Grigoriev I.V."/>
            <person name="Nagy L.G."/>
            <person name="Hibbett D."/>
            <person name="Henrissat B."/>
            <person name="Matheny P.B."/>
            <person name="Labbe J."/>
            <person name="Martin F.M."/>
        </authorList>
    </citation>
    <scope>NUCLEOTIDE SEQUENCE</scope>
    <source>
        <strain evidence="1">HHB10654</strain>
    </source>
</reference>
<keyword evidence="2" id="KW-1185">Reference proteome</keyword>
<sequence>MARRAAPPHSGPSYYTPAQLSGRGAPVDESAFSRFLRVQIFAPDKLPGNVNIVVGVGMFLGGIAVVRRWGELLVPA</sequence>
<name>A0ACB8SUZ2_9AGAM</name>